<dbReference type="InterPro" id="IPR059000">
    <property type="entry name" value="ATPase_P-type_domA"/>
</dbReference>
<evidence type="ECO:0000256" key="5">
    <source>
        <dbReference type="ARBA" id="ARBA00022553"/>
    </source>
</evidence>
<feature type="transmembrane region" description="Helical" evidence="15">
    <location>
        <begin position="124"/>
        <end position="148"/>
    </location>
</feature>
<dbReference type="Gene3D" id="1.20.1110.10">
    <property type="entry name" value="Calcium-transporting ATPase, transmembrane domain"/>
    <property type="match status" value="1"/>
</dbReference>
<dbReference type="AlphaFoldDB" id="A0AA95NDE7"/>
<dbReference type="InterPro" id="IPR023299">
    <property type="entry name" value="ATPase_P-typ_cyto_dom_N"/>
</dbReference>
<accession>A0AA95NDE7</accession>
<sequence>MSTTAASAARPVQGLDALDDPDLLASYTQWQTPAGGARIAVSQLQLTGMHCAACASIIESTLTAQAGVLSAQVNAAAERLQLRWDPARTRISTLVQAIAGAGYGAAPDAAAPAREQRERERRQALWRLFVAAFLMMQVMMLATPIYVADPGDMSADLHQLLLWGSWVLSLPVMLFSAGPFFSSAWRQLRAGHLGMDVPVSLGLLVTFVASTGATFDPGGLFGHEVYFDSLTMFVSFLLAGRFLELRARHRVAQSLEQAMSRLPDRVERLEPDGSSSQVSPQRLRAGDLVRVFAGQAFPADGRLEQGATEADEALLSGESLPVPKRVGDELVAGSMNLHAPVLLRVLRVGADTRYEGIVQLMRSALTQRPRELRMADRIAGPFLWGVLLLAGLAALAWHFVAPERAIWVAVSVLIVTCPCALSLAGPSAWLAAAGALARRGILLGRLEALETLARVDMVVLDKTGTLTEDRLVLAGSWPARPVAALLAQAAALAHHSRHPMALALAAAHPVDEAAKAQWQQVQELPGRGLQARDAQGRQWRLGSLDWLGADPALLPEAQLAFGSEDAEGGVSLLLAFDEQLRPDAAGAMQALRAQGLQTLLLSGDLPARVERVARQAGVQAARGGVSPEGKLAAVAELQAQGRCVLMVGDGINDAPVLARADASLAMGQGALVAKAQADGIVLSTRLSDVVLARELALRTRRVIRQNLGWAAAYNAACIPLALLGYLPPWAAGIGMAASSLFVILNALRLSQELGKT</sequence>
<protein>
    <submittedName>
        <fullName evidence="17">Cation-translocating P-type ATPase</fullName>
    </submittedName>
</protein>
<dbReference type="Gene3D" id="3.30.70.100">
    <property type="match status" value="1"/>
</dbReference>
<dbReference type="PANTHER" id="PTHR43520">
    <property type="entry name" value="ATP7, ISOFORM B"/>
    <property type="match status" value="1"/>
</dbReference>
<evidence type="ECO:0000313" key="18">
    <source>
        <dbReference type="Proteomes" id="UP001177769"/>
    </source>
</evidence>
<evidence type="ECO:0000256" key="7">
    <source>
        <dbReference type="ARBA" id="ARBA00022723"/>
    </source>
</evidence>
<keyword evidence="13" id="KW-0406">Ion transport</keyword>
<dbReference type="KEGG" id="pais:PFX98_22710"/>
<keyword evidence="12 15" id="KW-1133">Transmembrane helix</keyword>
<dbReference type="InterPro" id="IPR006121">
    <property type="entry name" value="HMA_dom"/>
</dbReference>
<dbReference type="Pfam" id="PF00702">
    <property type="entry name" value="Hydrolase"/>
    <property type="match status" value="1"/>
</dbReference>
<dbReference type="SUPFAM" id="SSF55008">
    <property type="entry name" value="HMA, heavy metal-associated domain"/>
    <property type="match status" value="1"/>
</dbReference>
<dbReference type="NCBIfam" id="TIGR01511">
    <property type="entry name" value="ATPase-IB1_Cu"/>
    <property type="match status" value="1"/>
</dbReference>
<evidence type="ECO:0000256" key="3">
    <source>
        <dbReference type="ARBA" id="ARBA00022448"/>
    </source>
</evidence>
<reference evidence="17" key="1">
    <citation type="submission" date="2023-01" db="EMBL/GenBank/DDBJ databases">
        <title>Whole genome sequence of Paucibacter sp. S2-9 isolated from pond sediment.</title>
        <authorList>
            <person name="Jung J.Y."/>
        </authorList>
    </citation>
    <scope>NUCLEOTIDE SEQUENCE</scope>
    <source>
        <strain evidence="17">S2-9</strain>
    </source>
</reference>
<dbReference type="GO" id="GO:0043682">
    <property type="term" value="F:P-type divalent copper transporter activity"/>
    <property type="evidence" value="ECO:0007669"/>
    <property type="project" value="TreeGrafter"/>
</dbReference>
<dbReference type="Pfam" id="PF00403">
    <property type="entry name" value="HMA"/>
    <property type="match status" value="1"/>
</dbReference>
<dbReference type="RefSeq" id="WP_285232753.1">
    <property type="nucleotide sequence ID" value="NZ_CP116346.1"/>
</dbReference>
<feature type="transmembrane region" description="Helical" evidence="15">
    <location>
        <begin position="160"/>
        <end position="181"/>
    </location>
</feature>
<dbReference type="PROSITE" id="PS00154">
    <property type="entry name" value="ATPASE_E1_E2"/>
    <property type="match status" value="1"/>
</dbReference>
<keyword evidence="10" id="KW-0460">Magnesium</keyword>
<dbReference type="Pfam" id="PF00122">
    <property type="entry name" value="E1-E2_ATPase"/>
    <property type="match status" value="1"/>
</dbReference>
<dbReference type="InterPro" id="IPR018303">
    <property type="entry name" value="ATPase_P-typ_P_site"/>
</dbReference>
<evidence type="ECO:0000256" key="1">
    <source>
        <dbReference type="ARBA" id="ARBA00004651"/>
    </source>
</evidence>
<feature type="transmembrane region" description="Helical" evidence="15">
    <location>
        <begin position="406"/>
        <end position="436"/>
    </location>
</feature>
<feature type="transmembrane region" description="Helical" evidence="15">
    <location>
        <begin position="378"/>
        <end position="400"/>
    </location>
</feature>
<dbReference type="InterPro" id="IPR036412">
    <property type="entry name" value="HAD-like_sf"/>
</dbReference>
<proteinExistence type="inferred from homology"/>
<evidence type="ECO:0000256" key="6">
    <source>
        <dbReference type="ARBA" id="ARBA00022692"/>
    </source>
</evidence>
<dbReference type="SUPFAM" id="SSF81653">
    <property type="entry name" value="Calcium ATPase, transduction domain A"/>
    <property type="match status" value="1"/>
</dbReference>
<dbReference type="GO" id="GO:0016887">
    <property type="term" value="F:ATP hydrolysis activity"/>
    <property type="evidence" value="ECO:0007669"/>
    <property type="project" value="InterPro"/>
</dbReference>
<dbReference type="PRINTS" id="PR00119">
    <property type="entry name" value="CATATPASE"/>
</dbReference>
<keyword evidence="5" id="KW-0597">Phosphoprotein</keyword>
<evidence type="ECO:0000256" key="12">
    <source>
        <dbReference type="ARBA" id="ARBA00022989"/>
    </source>
</evidence>
<keyword evidence="9 15" id="KW-0067">ATP-binding</keyword>
<dbReference type="CDD" id="cd02079">
    <property type="entry name" value="P-type_ATPase_HM"/>
    <property type="match status" value="1"/>
</dbReference>
<keyword evidence="18" id="KW-1185">Reference proteome</keyword>
<keyword evidence="6 15" id="KW-0812">Transmembrane</keyword>
<dbReference type="EMBL" id="CP116346">
    <property type="protein sequence ID" value="WIT11668.1"/>
    <property type="molecule type" value="Genomic_DNA"/>
</dbReference>
<feature type="transmembrane region" description="Helical" evidence="15">
    <location>
        <begin position="707"/>
        <end position="723"/>
    </location>
</feature>
<dbReference type="Proteomes" id="UP001177769">
    <property type="component" value="Chromosome"/>
</dbReference>
<dbReference type="GO" id="GO:0005507">
    <property type="term" value="F:copper ion binding"/>
    <property type="evidence" value="ECO:0007669"/>
    <property type="project" value="TreeGrafter"/>
</dbReference>
<comment type="subcellular location">
    <subcellularLocation>
        <location evidence="1">Cell membrane</location>
        <topology evidence="1">Multi-pass membrane protein</topology>
    </subcellularLocation>
</comment>
<name>A0AA95NDE7_9BURK</name>
<dbReference type="SUPFAM" id="SSF56784">
    <property type="entry name" value="HAD-like"/>
    <property type="match status" value="1"/>
</dbReference>
<dbReference type="InterPro" id="IPR023298">
    <property type="entry name" value="ATPase_P-typ_TM_dom_sf"/>
</dbReference>
<evidence type="ECO:0000256" key="8">
    <source>
        <dbReference type="ARBA" id="ARBA00022741"/>
    </source>
</evidence>
<keyword evidence="4 15" id="KW-1003">Cell membrane</keyword>
<dbReference type="NCBIfam" id="TIGR01494">
    <property type="entry name" value="ATPase_P-type"/>
    <property type="match status" value="2"/>
</dbReference>
<dbReference type="SUPFAM" id="SSF81665">
    <property type="entry name" value="Calcium ATPase, transmembrane domain M"/>
    <property type="match status" value="1"/>
</dbReference>
<comment type="similarity">
    <text evidence="2 15">Belongs to the cation transport ATPase (P-type) (TC 3.A.3) family. Type IB subfamily.</text>
</comment>
<dbReference type="GO" id="GO:0005886">
    <property type="term" value="C:plasma membrane"/>
    <property type="evidence" value="ECO:0007669"/>
    <property type="project" value="UniProtKB-SubCell"/>
</dbReference>
<evidence type="ECO:0000256" key="15">
    <source>
        <dbReference type="RuleBase" id="RU362081"/>
    </source>
</evidence>
<dbReference type="CDD" id="cd00371">
    <property type="entry name" value="HMA"/>
    <property type="match status" value="1"/>
</dbReference>
<evidence type="ECO:0000256" key="11">
    <source>
        <dbReference type="ARBA" id="ARBA00022967"/>
    </source>
</evidence>
<feature type="transmembrane region" description="Helical" evidence="15">
    <location>
        <begin position="225"/>
        <end position="243"/>
    </location>
</feature>
<evidence type="ECO:0000256" key="2">
    <source>
        <dbReference type="ARBA" id="ARBA00006024"/>
    </source>
</evidence>
<evidence type="ECO:0000256" key="9">
    <source>
        <dbReference type="ARBA" id="ARBA00022840"/>
    </source>
</evidence>
<dbReference type="Gene3D" id="3.40.50.1000">
    <property type="entry name" value="HAD superfamily/HAD-like"/>
    <property type="match status" value="1"/>
</dbReference>
<dbReference type="InterPro" id="IPR027256">
    <property type="entry name" value="P-typ_ATPase_IB"/>
</dbReference>
<dbReference type="Gene3D" id="2.70.150.10">
    <property type="entry name" value="Calcium-transporting ATPase, cytoplasmic transduction domain A"/>
    <property type="match status" value="1"/>
</dbReference>
<evidence type="ECO:0000313" key="17">
    <source>
        <dbReference type="EMBL" id="WIT11668.1"/>
    </source>
</evidence>
<dbReference type="InterPro" id="IPR008250">
    <property type="entry name" value="ATPase_P-typ_transduc_dom_A_sf"/>
</dbReference>
<dbReference type="NCBIfam" id="TIGR01512">
    <property type="entry name" value="ATPase-IB2_Cd"/>
    <property type="match status" value="1"/>
</dbReference>
<dbReference type="PROSITE" id="PS50846">
    <property type="entry name" value="HMA_2"/>
    <property type="match status" value="1"/>
</dbReference>
<evidence type="ECO:0000256" key="13">
    <source>
        <dbReference type="ARBA" id="ARBA00023065"/>
    </source>
</evidence>
<dbReference type="PANTHER" id="PTHR43520:SF5">
    <property type="entry name" value="CATION-TRANSPORTING P-TYPE ATPASE-RELATED"/>
    <property type="match status" value="1"/>
</dbReference>
<dbReference type="GO" id="GO:0005524">
    <property type="term" value="F:ATP binding"/>
    <property type="evidence" value="ECO:0007669"/>
    <property type="project" value="UniProtKB-UniRule"/>
</dbReference>
<evidence type="ECO:0000256" key="4">
    <source>
        <dbReference type="ARBA" id="ARBA00022475"/>
    </source>
</evidence>
<evidence type="ECO:0000259" key="16">
    <source>
        <dbReference type="PROSITE" id="PS50846"/>
    </source>
</evidence>
<dbReference type="Gene3D" id="3.40.1110.10">
    <property type="entry name" value="Calcium-transporting ATPase, cytoplasmic domain N"/>
    <property type="match status" value="1"/>
</dbReference>
<feature type="domain" description="HMA" evidence="16">
    <location>
        <begin position="40"/>
        <end position="106"/>
    </location>
</feature>
<dbReference type="InterPro" id="IPR036163">
    <property type="entry name" value="HMA_dom_sf"/>
</dbReference>
<organism evidence="17 18">
    <name type="scientific">Paucibacter sediminis</name>
    <dbReference type="NCBI Taxonomy" id="3019553"/>
    <lineage>
        <taxon>Bacteria</taxon>
        <taxon>Pseudomonadati</taxon>
        <taxon>Pseudomonadota</taxon>
        <taxon>Betaproteobacteria</taxon>
        <taxon>Burkholderiales</taxon>
        <taxon>Sphaerotilaceae</taxon>
        <taxon>Roseateles</taxon>
    </lineage>
</organism>
<dbReference type="GO" id="GO:0055070">
    <property type="term" value="P:copper ion homeostasis"/>
    <property type="evidence" value="ECO:0007669"/>
    <property type="project" value="TreeGrafter"/>
</dbReference>
<keyword evidence="7 15" id="KW-0479">Metal-binding</keyword>
<keyword evidence="14 15" id="KW-0472">Membrane</keyword>
<keyword evidence="8 15" id="KW-0547">Nucleotide-binding</keyword>
<keyword evidence="11" id="KW-1278">Translocase</keyword>
<dbReference type="NCBIfam" id="TIGR01525">
    <property type="entry name" value="ATPase-IB_hvy"/>
    <property type="match status" value="1"/>
</dbReference>
<evidence type="ECO:0000256" key="10">
    <source>
        <dbReference type="ARBA" id="ARBA00022842"/>
    </source>
</evidence>
<evidence type="ECO:0000256" key="14">
    <source>
        <dbReference type="ARBA" id="ARBA00023136"/>
    </source>
</evidence>
<feature type="transmembrane region" description="Helical" evidence="15">
    <location>
        <begin position="193"/>
        <end position="213"/>
    </location>
</feature>
<dbReference type="InterPro" id="IPR023214">
    <property type="entry name" value="HAD_sf"/>
</dbReference>
<dbReference type="InterPro" id="IPR001757">
    <property type="entry name" value="P_typ_ATPase"/>
</dbReference>
<keyword evidence="3" id="KW-0813">Transport</keyword>
<gene>
    <name evidence="17" type="ORF">PFX98_22710</name>
</gene>
<feature type="transmembrane region" description="Helical" evidence="15">
    <location>
        <begin position="729"/>
        <end position="747"/>
    </location>
</feature>